<dbReference type="EMBL" id="JANPWB010000014">
    <property type="protein sequence ID" value="KAJ1097094.1"/>
    <property type="molecule type" value="Genomic_DNA"/>
</dbReference>
<evidence type="ECO:0000313" key="1">
    <source>
        <dbReference type="EMBL" id="KAJ1097094.1"/>
    </source>
</evidence>
<comment type="caution">
    <text evidence="1">The sequence shown here is derived from an EMBL/GenBank/DDBJ whole genome shotgun (WGS) entry which is preliminary data.</text>
</comment>
<dbReference type="AlphaFoldDB" id="A0AAV7M1S1"/>
<dbReference type="Proteomes" id="UP001066276">
    <property type="component" value="Chromosome 10"/>
</dbReference>
<protein>
    <submittedName>
        <fullName evidence="1">Uncharacterized protein</fullName>
    </submittedName>
</protein>
<gene>
    <name evidence="1" type="ORF">NDU88_002221</name>
</gene>
<accession>A0AAV7M1S1</accession>
<sequence length="177" mass="19833">MGLKRPKRTSSEDVAAAVMACSSPVTGKKFKWKSVMGRRFSELGGDCAVVEGFGMADFQSGFAGARRGRMRLARHAGASIRVKGVFWNLEHIAKINKKQVEEILHDIPTLSVPVKAFLYDEVLRAFKDPNTSIPTFCAFYGNSQTSRYKINWKKCEAHPITRTITKASFYGYDMRCP</sequence>
<keyword evidence="2" id="KW-1185">Reference proteome</keyword>
<name>A0AAV7M1S1_PLEWA</name>
<evidence type="ECO:0000313" key="2">
    <source>
        <dbReference type="Proteomes" id="UP001066276"/>
    </source>
</evidence>
<organism evidence="1 2">
    <name type="scientific">Pleurodeles waltl</name>
    <name type="common">Iberian ribbed newt</name>
    <dbReference type="NCBI Taxonomy" id="8319"/>
    <lineage>
        <taxon>Eukaryota</taxon>
        <taxon>Metazoa</taxon>
        <taxon>Chordata</taxon>
        <taxon>Craniata</taxon>
        <taxon>Vertebrata</taxon>
        <taxon>Euteleostomi</taxon>
        <taxon>Amphibia</taxon>
        <taxon>Batrachia</taxon>
        <taxon>Caudata</taxon>
        <taxon>Salamandroidea</taxon>
        <taxon>Salamandridae</taxon>
        <taxon>Pleurodelinae</taxon>
        <taxon>Pleurodeles</taxon>
    </lineage>
</organism>
<proteinExistence type="predicted"/>
<reference evidence="1" key="1">
    <citation type="journal article" date="2022" name="bioRxiv">
        <title>Sequencing and chromosome-scale assembly of the giantPleurodeles waltlgenome.</title>
        <authorList>
            <person name="Brown T."/>
            <person name="Elewa A."/>
            <person name="Iarovenko S."/>
            <person name="Subramanian E."/>
            <person name="Araus A.J."/>
            <person name="Petzold A."/>
            <person name="Susuki M."/>
            <person name="Suzuki K.-i.T."/>
            <person name="Hayashi T."/>
            <person name="Toyoda A."/>
            <person name="Oliveira C."/>
            <person name="Osipova E."/>
            <person name="Leigh N.D."/>
            <person name="Simon A."/>
            <person name="Yun M.H."/>
        </authorList>
    </citation>
    <scope>NUCLEOTIDE SEQUENCE</scope>
    <source>
        <strain evidence="1">20211129_DDA</strain>
        <tissue evidence="1">Liver</tissue>
    </source>
</reference>